<dbReference type="GO" id="GO:0003676">
    <property type="term" value="F:nucleic acid binding"/>
    <property type="evidence" value="ECO:0007669"/>
    <property type="project" value="InterPro"/>
</dbReference>
<evidence type="ECO:0000313" key="3">
    <source>
        <dbReference type="EMBL" id="HIV00467.1"/>
    </source>
</evidence>
<name>A0A9D1NC97_9FIRM</name>
<evidence type="ECO:0000256" key="1">
    <source>
        <dbReference type="ARBA" id="ARBA00006738"/>
    </source>
</evidence>
<dbReference type="InterPro" id="IPR011856">
    <property type="entry name" value="tRNA_endonuc-like_dom_sf"/>
</dbReference>
<dbReference type="HAMAP" id="MF_00048">
    <property type="entry name" value="UPF0102"/>
    <property type="match status" value="1"/>
</dbReference>
<comment type="similarity">
    <text evidence="1 2">Belongs to the UPF0102 family.</text>
</comment>
<reference evidence="3" key="2">
    <citation type="journal article" date="2021" name="PeerJ">
        <title>Extensive microbial diversity within the chicken gut microbiome revealed by metagenomics and culture.</title>
        <authorList>
            <person name="Gilroy R."/>
            <person name="Ravi A."/>
            <person name="Getino M."/>
            <person name="Pursley I."/>
            <person name="Horton D.L."/>
            <person name="Alikhan N.F."/>
            <person name="Baker D."/>
            <person name="Gharbi K."/>
            <person name="Hall N."/>
            <person name="Watson M."/>
            <person name="Adriaenssens E.M."/>
            <person name="Foster-Nyarko E."/>
            <person name="Jarju S."/>
            <person name="Secka A."/>
            <person name="Antonio M."/>
            <person name="Oren A."/>
            <person name="Chaudhuri R.R."/>
            <person name="La Ragione R."/>
            <person name="Hildebrand F."/>
            <person name="Pallen M.J."/>
        </authorList>
    </citation>
    <scope>NUCLEOTIDE SEQUENCE</scope>
    <source>
        <strain evidence="3">23406</strain>
    </source>
</reference>
<dbReference type="PANTHER" id="PTHR34039">
    <property type="entry name" value="UPF0102 PROTEIN YRAN"/>
    <property type="match status" value="1"/>
</dbReference>
<dbReference type="NCBIfam" id="NF009150">
    <property type="entry name" value="PRK12497.1-3"/>
    <property type="match status" value="1"/>
</dbReference>
<dbReference type="InterPro" id="IPR011335">
    <property type="entry name" value="Restrct_endonuc-II-like"/>
</dbReference>
<proteinExistence type="inferred from homology"/>
<dbReference type="Gene3D" id="3.40.1350.10">
    <property type="match status" value="1"/>
</dbReference>
<dbReference type="Proteomes" id="UP000886891">
    <property type="component" value="Unassembled WGS sequence"/>
</dbReference>
<organism evidence="3 4">
    <name type="scientific">Candidatus Stercoripulliclostridium merdipullorum</name>
    <dbReference type="NCBI Taxonomy" id="2840952"/>
    <lineage>
        <taxon>Bacteria</taxon>
        <taxon>Bacillati</taxon>
        <taxon>Bacillota</taxon>
        <taxon>Clostridia</taxon>
        <taxon>Eubacteriales</taxon>
        <taxon>Candidatus Stercoripulliclostridium</taxon>
    </lineage>
</organism>
<dbReference type="AlphaFoldDB" id="A0A9D1NC97"/>
<gene>
    <name evidence="3" type="ORF">IAB14_05080</name>
</gene>
<protein>
    <recommendedName>
        <fullName evidence="2">UPF0102 protein IAB14_05080</fullName>
    </recommendedName>
</protein>
<sequence>MNPSDKIKGGAEAEYRALEYLRQKGYRILDRNVNYPKVGEIDLVAKTGDTLVFVEVRYRATKDFGDPIESVTNSKVKKLLRAAERYLAALPVKFESVRFDLIAVDDCGIDHVEDAFYGYWH</sequence>
<accession>A0A9D1NC97</accession>
<comment type="caution">
    <text evidence="3">The sequence shown here is derived from an EMBL/GenBank/DDBJ whole genome shotgun (WGS) entry which is preliminary data.</text>
</comment>
<reference evidence="3" key="1">
    <citation type="submission" date="2020-10" db="EMBL/GenBank/DDBJ databases">
        <authorList>
            <person name="Gilroy R."/>
        </authorList>
    </citation>
    <scope>NUCLEOTIDE SEQUENCE</scope>
    <source>
        <strain evidence="3">23406</strain>
    </source>
</reference>
<dbReference type="EMBL" id="DVOH01000038">
    <property type="protein sequence ID" value="HIV00467.1"/>
    <property type="molecule type" value="Genomic_DNA"/>
</dbReference>
<dbReference type="PANTHER" id="PTHR34039:SF1">
    <property type="entry name" value="UPF0102 PROTEIN YRAN"/>
    <property type="match status" value="1"/>
</dbReference>
<dbReference type="CDD" id="cd20736">
    <property type="entry name" value="PoNe_Nuclease"/>
    <property type="match status" value="1"/>
</dbReference>
<evidence type="ECO:0000256" key="2">
    <source>
        <dbReference type="HAMAP-Rule" id="MF_00048"/>
    </source>
</evidence>
<dbReference type="Pfam" id="PF02021">
    <property type="entry name" value="UPF0102"/>
    <property type="match status" value="1"/>
</dbReference>
<dbReference type="NCBIfam" id="TIGR00252">
    <property type="entry name" value="YraN family protein"/>
    <property type="match status" value="1"/>
</dbReference>
<dbReference type="SUPFAM" id="SSF52980">
    <property type="entry name" value="Restriction endonuclease-like"/>
    <property type="match status" value="1"/>
</dbReference>
<dbReference type="InterPro" id="IPR003509">
    <property type="entry name" value="UPF0102_YraN-like"/>
</dbReference>
<evidence type="ECO:0000313" key="4">
    <source>
        <dbReference type="Proteomes" id="UP000886891"/>
    </source>
</evidence>